<reference evidence="2 3" key="1">
    <citation type="journal article" date="2024" name="G3 (Bethesda)">
        <title>Genome assembly of Hibiscus sabdariffa L. provides insights into metabolisms of medicinal natural products.</title>
        <authorList>
            <person name="Kim T."/>
        </authorList>
    </citation>
    <scope>NUCLEOTIDE SEQUENCE [LARGE SCALE GENOMIC DNA]</scope>
    <source>
        <strain evidence="2">TK-2024</strain>
        <tissue evidence="2">Old leaves</tissue>
    </source>
</reference>
<keyword evidence="3" id="KW-1185">Reference proteome</keyword>
<feature type="region of interest" description="Disordered" evidence="1">
    <location>
        <begin position="1"/>
        <end position="72"/>
    </location>
</feature>
<sequence>MVRASELRFKDVSQVKIQATEKGEGRSDHQTKDNSSEATPADRMEEVNSQSHHEEKEDALNATVLGNSKNNDYSYDLVETNSQLGESEMKGMEDRFHHLETKEQVTSVNEMKGEAVVSKTVEKVIGHVEVPAKDLEISNNFQESRVPTSDGLSMRAREDLRDMGLGLKELALCNYQLDLVVEIGWFFAMSLFLLEYVEWKQIDFAVSSGYESFNGVVCKEAVNPLHAHVFIVNDFKDWNGVNIRIEAFKI</sequence>
<dbReference type="Proteomes" id="UP001396334">
    <property type="component" value="Unassembled WGS sequence"/>
</dbReference>
<comment type="caution">
    <text evidence="2">The sequence shown here is derived from an EMBL/GenBank/DDBJ whole genome shotgun (WGS) entry which is preliminary data.</text>
</comment>
<evidence type="ECO:0000313" key="2">
    <source>
        <dbReference type="EMBL" id="KAK8486598.1"/>
    </source>
</evidence>
<proteinExistence type="predicted"/>
<organism evidence="2 3">
    <name type="scientific">Hibiscus sabdariffa</name>
    <name type="common">roselle</name>
    <dbReference type="NCBI Taxonomy" id="183260"/>
    <lineage>
        <taxon>Eukaryota</taxon>
        <taxon>Viridiplantae</taxon>
        <taxon>Streptophyta</taxon>
        <taxon>Embryophyta</taxon>
        <taxon>Tracheophyta</taxon>
        <taxon>Spermatophyta</taxon>
        <taxon>Magnoliopsida</taxon>
        <taxon>eudicotyledons</taxon>
        <taxon>Gunneridae</taxon>
        <taxon>Pentapetalae</taxon>
        <taxon>rosids</taxon>
        <taxon>malvids</taxon>
        <taxon>Malvales</taxon>
        <taxon>Malvaceae</taxon>
        <taxon>Malvoideae</taxon>
        <taxon>Hibiscus</taxon>
    </lineage>
</organism>
<evidence type="ECO:0000256" key="1">
    <source>
        <dbReference type="SAM" id="MobiDB-lite"/>
    </source>
</evidence>
<protein>
    <submittedName>
        <fullName evidence="2">Uncharacterized protein</fullName>
    </submittedName>
</protein>
<feature type="compositionally biased region" description="Basic and acidic residues" evidence="1">
    <location>
        <begin position="1"/>
        <end position="59"/>
    </location>
</feature>
<name>A0ABR2A0T4_9ROSI</name>
<evidence type="ECO:0000313" key="3">
    <source>
        <dbReference type="Proteomes" id="UP001396334"/>
    </source>
</evidence>
<accession>A0ABR2A0T4</accession>
<gene>
    <name evidence="2" type="ORF">V6N11_068292</name>
</gene>
<dbReference type="EMBL" id="JBBPBN010000435">
    <property type="protein sequence ID" value="KAK8486598.1"/>
    <property type="molecule type" value="Genomic_DNA"/>
</dbReference>